<dbReference type="AlphaFoldDB" id="A0A9P7B0Z0"/>
<dbReference type="OrthoDB" id="194358at2759"/>
<organism evidence="1 2">
    <name type="scientific">Hyphodiscus hymeniophilus</name>
    <dbReference type="NCBI Taxonomy" id="353542"/>
    <lineage>
        <taxon>Eukaryota</taxon>
        <taxon>Fungi</taxon>
        <taxon>Dikarya</taxon>
        <taxon>Ascomycota</taxon>
        <taxon>Pezizomycotina</taxon>
        <taxon>Leotiomycetes</taxon>
        <taxon>Helotiales</taxon>
        <taxon>Hyphodiscaceae</taxon>
        <taxon>Hyphodiscus</taxon>
    </lineage>
</organism>
<proteinExistence type="predicted"/>
<protein>
    <recommendedName>
        <fullName evidence="3">Fungal N-terminal domain-containing protein</fullName>
    </recommendedName>
</protein>
<dbReference type="EMBL" id="VNKQ01000002">
    <property type="protein sequence ID" value="KAG0652666.1"/>
    <property type="molecule type" value="Genomic_DNA"/>
</dbReference>
<gene>
    <name evidence="1" type="ORF">D0Z07_0102</name>
</gene>
<comment type="caution">
    <text evidence="1">The sequence shown here is derived from an EMBL/GenBank/DDBJ whole genome shotgun (WGS) entry which is preliminary data.</text>
</comment>
<reference evidence="1" key="1">
    <citation type="submission" date="2019-07" db="EMBL/GenBank/DDBJ databases">
        <title>Hyphodiscus hymeniophilus genome sequencing and assembly.</title>
        <authorList>
            <person name="Kramer G."/>
            <person name="Nodwell J."/>
        </authorList>
    </citation>
    <scope>NUCLEOTIDE SEQUENCE</scope>
    <source>
        <strain evidence="1">ATCC 34498</strain>
    </source>
</reference>
<dbReference type="Proteomes" id="UP000785200">
    <property type="component" value="Unassembled WGS sequence"/>
</dbReference>
<name>A0A9P7B0Z0_9HELO</name>
<accession>A0A9P7B0Z0</accession>
<evidence type="ECO:0000313" key="2">
    <source>
        <dbReference type="Proteomes" id="UP000785200"/>
    </source>
</evidence>
<evidence type="ECO:0008006" key="3">
    <source>
        <dbReference type="Google" id="ProtNLM"/>
    </source>
</evidence>
<sequence>MAEIIGVAASISGLIALAEGIYSRGYKLIKAVKDAEESIDLVLKELNSFTGILHSLRNVTTQFEDGMSNTEPTLQIAHINAYRLRLSGQTTIDPRERSLLSHRLRWPLSMKKTKDLVGELQNHKATLSLALNADSI</sequence>
<evidence type="ECO:0000313" key="1">
    <source>
        <dbReference type="EMBL" id="KAG0652666.1"/>
    </source>
</evidence>
<keyword evidence="2" id="KW-1185">Reference proteome</keyword>